<dbReference type="Gene3D" id="3.30.1460.50">
    <property type="match status" value="1"/>
</dbReference>
<dbReference type="GO" id="GO:0005829">
    <property type="term" value="C:cytosol"/>
    <property type="evidence" value="ECO:0007669"/>
    <property type="project" value="TreeGrafter"/>
</dbReference>
<dbReference type="AlphaFoldDB" id="A0A5M3MT89"/>
<evidence type="ECO:0000256" key="1">
    <source>
        <dbReference type="ARBA" id="ARBA00005696"/>
    </source>
</evidence>
<evidence type="ECO:0000313" key="9">
    <source>
        <dbReference type="Proteomes" id="UP000053558"/>
    </source>
</evidence>
<dbReference type="OrthoDB" id="4089664at2759"/>
<feature type="non-terminal residue" evidence="8">
    <location>
        <position position="121"/>
    </location>
</feature>
<accession>A0A5M3MT89</accession>
<dbReference type="Proteomes" id="UP000053558">
    <property type="component" value="Unassembled WGS sequence"/>
</dbReference>
<evidence type="ECO:0000256" key="6">
    <source>
        <dbReference type="ARBA" id="ARBA00023006"/>
    </source>
</evidence>
<dbReference type="GO" id="GO:0032446">
    <property type="term" value="P:protein modification by small protein conjugation"/>
    <property type="evidence" value="ECO:0007669"/>
    <property type="project" value="TreeGrafter"/>
</dbReference>
<dbReference type="GeneID" id="19206876"/>
<dbReference type="PANTHER" id="PTHR14957">
    <property type="entry name" value="UBIQUITIN-LIKE-CONJUGATING ENZYME ATG10"/>
    <property type="match status" value="1"/>
</dbReference>
<evidence type="ECO:0000313" key="8">
    <source>
        <dbReference type="EMBL" id="EIW82382.1"/>
    </source>
</evidence>
<keyword evidence="6" id="KW-0072">Autophagy</keyword>
<evidence type="ECO:0000256" key="4">
    <source>
        <dbReference type="ARBA" id="ARBA00022786"/>
    </source>
</evidence>
<gene>
    <name evidence="8" type="ORF">CONPUDRAFT_40087</name>
</gene>
<dbReference type="GO" id="GO:0015031">
    <property type="term" value="P:protein transport"/>
    <property type="evidence" value="ECO:0007669"/>
    <property type="project" value="UniProtKB-KW"/>
</dbReference>
<keyword evidence="5" id="KW-0813">Transport</keyword>
<keyword evidence="4" id="KW-0833">Ubl conjugation pathway</keyword>
<dbReference type="InterPro" id="IPR007135">
    <property type="entry name" value="Atg3/Atg10"/>
</dbReference>
<dbReference type="Pfam" id="PF03987">
    <property type="entry name" value="Autophagy_act_C"/>
    <property type="match status" value="1"/>
</dbReference>
<sequence>QYIVHSPTYQVPVFYFSIQDTKGSPLTLDDIIETSILPTSALEGTERNGFAITYPGSSFPLLSQGEHPTTGLPCWYVHPCESEAATDELWRASGVGSESESEERVRWMEAWFVVLGHVVSL</sequence>
<evidence type="ECO:0000256" key="3">
    <source>
        <dbReference type="ARBA" id="ARBA00022679"/>
    </source>
</evidence>
<dbReference type="GO" id="GO:0000045">
    <property type="term" value="P:autophagosome assembly"/>
    <property type="evidence" value="ECO:0007669"/>
    <property type="project" value="TreeGrafter"/>
</dbReference>
<protein>
    <recommendedName>
        <fullName evidence="2">Ubiquitin-like-conjugating enzyme ATG10</fullName>
    </recommendedName>
    <alternativeName>
        <fullName evidence="7">Autophagy-related protein 10</fullName>
    </alternativeName>
</protein>
<comment type="similarity">
    <text evidence="1">Belongs to the ATG10 family.</text>
</comment>
<evidence type="ECO:0000256" key="7">
    <source>
        <dbReference type="ARBA" id="ARBA00029833"/>
    </source>
</evidence>
<dbReference type="GO" id="GO:0000422">
    <property type="term" value="P:autophagy of mitochondrion"/>
    <property type="evidence" value="ECO:0007669"/>
    <property type="project" value="TreeGrafter"/>
</dbReference>
<dbReference type="GO" id="GO:0061651">
    <property type="term" value="F:Atg12 conjugating enzyme activity"/>
    <property type="evidence" value="ECO:0007669"/>
    <property type="project" value="TreeGrafter"/>
</dbReference>
<organism evidence="8 9">
    <name type="scientific">Coniophora puteana (strain RWD-64-598)</name>
    <name type="common">Brown rot fungus</name>
    <dbReference type="NCBI Taxonomy" id="741705"/>
    <lineage>
        <taxon>Eukaryota</taxon>
        <taxon>Fungi</taxon>
        <taxon>Dikarya</taxon>
        <taxon>Basidiomycota</taxon>
        <taxon>Agaricomycotina</taxon>
        <taxon>Agaricomycetes</taxon>
        <taxon>Agaricomycetidae</taxon>
        <taxon>Boletales</taxon>
        <taxon>Coniophorineae</taxon>
        <taxon>Coniophoraceae</taxon>
        <taxon>Coniophora</taxon>
    </lineage>
</organism>
<dbReference type="EMBL" id="JH711577">
    <property type="protein sequence ID" value="EIW82382.1"/>
    <property type="molecule type" value="Genomic_DNA"/>
</dbReference>
<proteinExistence type="inferred from homology"/>
<keyword evidence="5" id="KW-0653">Protein transport</keyword>
<keyword evidence="3" id="KW-0808">Transferase</keyword>
<comment type="caution">
    <text evidence="8">The sequence shown here is derived from an EMBL/GenBank/DDBJ whole genome shotgun (WGS) entry which is preliminary data.</text>
</comment>
<reference evidence="9" key="1">
    <citation type="journal article" date="2012" name="Science">
        <title>The Paleozoic origin of enzymatic lignin decomposition reconstructed from 31 fungal genomes.</title>
        <authorList>
            <person name="Floudas D."/>
            <person name="Binder M."/>
            <person name="Riley R."/>
            <person name="Barry K."/>
            <person name="Blanchette R.A."/>
            <person name="Henrissat B."/>
            <person name="Martinez A.T."/>
            <person name="Otillar R."/>
            <person name="Spatafora J.W."/>
            <person name="Yadav J.S."/>
            <person name="Aerts A."/>
            <person name="Benoit I."/>
            <person name="Boyd A."/>
            <person name="Carlson A."/>
            <person name="Copeland A."/>
            <person name="Coutinho P.M."/>
            <person name="de Vries R.P."/>
            <person name="Ferreira P."/>
            <person name="Findley K."/>
            <person name="Foster B."/>
            <person name="Gaskell J."/>
            <person name="Glotzer D."/>
            <person name="Gorecki P."/>
            <person name="Heitman J."/>
            <person name="Hesse C."/>
            <person name="Hori C."/>
            <person name="Igarashi K."/>
            <person name="Jurgens J.A."/>
            <person name="Kallen N."/>
            <person name="Kersten P."/>
            <person name="Kohler A."/>
            <person name="Kuees U."/>
            <person name="Kumar T.K.A."/>
            <person name="Kuo A."/>
            <person name="LaButti K."/>
            <person name="Larrondo L.F."/>
            <person name="Lindquist E."/>
            <person name="Ling A."/>
            <person name="Lombard V."/>
            <person name="Lucas S."/>
            <person name="Lundell T."/>
            <person name="Martin R."/>
            <person name="McLaughlin D.J."/>
            <person name="Morgenstern I."/>
            <person name="Morin E."/>
            <person name="Murat C."/>
            <person name="Nagy L.G."/>
            <person name="Nolan M."/>
            <person name="Ohm R.A."/>
            <person name="Patyshakuliyeva A."/>
            <person name="Rokas A."/>
            <person name="Ruiz-Duenas F.J."/>
            <person name="Sabat G."/>
            <person name="Salamov A."/>
            <person name="Samejima M."/>
            <person name="Schmutz J."/>
            <person name="Slot J.C."/>
            <person name="St John F."/>
            <person name="Stenlid J."/>
            <person name="Sun H."/>
            <person name="Sun S."/>
            <person name="Syed K."/>
            <person name="Tsang A."/>
            <person name="Wiebenga A."/>
            <person name="Young D."/>
            <person name="Pisabarro A."/>
            <person name="Eastwood D.C."/>
            <person name="Martin F."/>
            <person name="Cullen D."/>
            <person name="Grigoriev I.V."/>
            <person name="Hibbett D.S."/>
        </authorList>
    </citation>
    <scope>NUCLEOTIDE SEQUENCE [LARGE SCALE GENOMIC DNA]</scope>
    <source>
        <strain evidence="9">RWD-64-598 SS2</strain>
    </source>
</reference>
<dbReference type="OMA" id="QGEHPTT"/>
<evidence type="ECO:0000256" key="2">
    <source>
        <dbReference type="ARBA" id="ARBA00021099"/>
    </source>
</evidence>
<name>A0A5M3MT89_CONPW</name>
<dbReference type="PANTHER" id="PTHR14957:SF1">
    <property type="entry name" value="UBIQUITIN-LIKE-CONJUGATING ENZYME ATG10"/>
    <property type="match status" value="1"/>
</dbReference>
<evidence type="ECO:0000256" key="5">
    <source>
        <dbReference type="ARBA" id="ARBA00022927"/>
    </source>
</evidence>
<dbReference type="KEGG" id="cput:CONPUDRAFT_40087"/>
<feature type="non-terminal residue" evidence="8">
    <location>
        <position position="1"/>
    </location>
</feature>
<dbReference type="RefSeq" id="XP_007767305.1">
    <property type="nucleotide sequence ID" value="XM_007769115.1"/>
</dbReference>
<keyword evidence="9" id="KW-1185">Reference proteome</keyword>